<evidence type="ECO:0000259" key="2">
    <source>
        <dbReference type="Pfam" id="PF26130"/>
    </source>
</evidence>
<feature type="compositionally biased region" description="Acidic residues" evidence="1">
    <location>
        <begin position="234"/>
        <end position="244"/>
    </location>
</feature>
<organism evidence="3 4">
    <name type="scientific">Stylosanthes scabra</name>
    <dbReference type="NCBI Taxonomy" id="79078"/>
    <lineage>
        <taxon>Eukaryota</taxon>
        <taxon>Viridiplantae</taxon>
        <taxon>Streptophyta</taxon>
        <taxon>Embryophyta</taxon>
        <taxon>Tracheophyta</taxon>
        <taxon>Spermatophyta</taxon>
        <taxon>Magnoliopsida</taxon>
        <taxon>eudicotyledons</taxon>
        <taxon>Gunneridae</taxon>
        <taxon>Pentapetalae</taxon>
        <taxon>rosids</taxon>
        <taxon>fabids</taxon>
        <taxon>Fabales</taxon>
        <taxon>Fabaceae</taxon>
        <taxon>Papilionoideae</taxon>
        <taxon>50 kb inversion clade</taxon>
        <taxon>dalbergioids sensu lato</taxon>
        <taxon>Dalbergieae</taxon>
        <taxon>Pterocarpus clade</taxon>
        <taxon>Stylosanthes</taxon>
    </lineage>
</organism>
<dbReference type="EMBL" id="JASCZI010060465">
    <property type="protein sequence ID" value="MED6132229.1"/>
    <property type="molecule type" value="Genomic_DNA"/>
</dbReference>
<protein>
    <recommendedName>
        <fullName evidence="2">PB1-like domain-containing protein</fullName>
    </recommendedName>
</protein>
<reference evidence="3 4" key="1">
    <citation type="journal article" date="2023" name="Plants (Basel)">
        <title>Bridging the Gap: Combining Genomics and Transcriptomics Approaches to Understand Stylosanthes scabra, an Orphan Legume from the Brazilian Caatinga.</title>
        <authorList>
            <person name="Ferreira-Neto J.R.C."/>
            <person name="da Silva M.D."/>
            <person name="Binneck E."/>
            <person name="de Melo N.F."/>
            <person name="da Silva R.H."/>
            <person name="de Melo A.L.T.M."/>
            <person name="Pandolfi V."/>
            <person name="Bustamante F.O."/>
            <person name="Brasileiro-Vidal A.C."/>
            <person name="Benko-Iseppon A.M."/>
        </authorList>
    </citation>
    <scope>NUCLEOTIDE SEQUENCE [LARGE SCALE GENOMIC DNA]</scope>
    <source>
        <tissue evidence="3">Leaves</tissue>
    </source>
</reference>
<feature type="domain" description="PB1-like" evidence="2">
    <location>
        <begin position="3"/>
        <end position="96"/>
    </location>
</feature>
<dbReference type="Proteomes" id="UP001341840">
    <property type="component" value="Unassembled WGS sequence"/>
</dbReference>
<gene>
    <name evidence="3" type="ORF">PIB30_017306</name>
</gene>
<sequence length="285" mass="31201">MYCGGWFGHVDGIMKYKNGEKTIVVGQDGDFWSVYEAQEYLRHLDVDDKYVSAMWYKDSLEEDFSVGLMQFENDRDALEMVRIGELRGYVELYVVHTGREPEGFPEIGYIDVGGKRGWRRKKVLLMPMGAMRDLLGGKGDDAAAIGGDGVVEEGVATEGGEEEEGVAEEGNGASAEGDVDGEGVTVAEEGATIPEEEDSVDPLAGVGEEDSEESKYVPSKEVSDSANDIHFTDSDEVDDLDDGWFGESGRGSNEAEPSKGKRVLNQDFYEDDEADNDDLRGASIW</sequence>
<comment type="caution">
    <text evidence="3">The sequence shown here is derived from an EMBL/GenBank/DDBJ whole genome shotgun (WGS) entry which is preliminary data.</text>
</comment>
<feature type="region of interest" description="Disordered" evidence="1">
    <location>
        <begin position="155"/>
        <end position="285"/>
    </location>
</feature>
<evidence type="ECO:0000313" key="3">
    <source>
        <dbReference type="EMBL" id="MED6132229.1"/>
    </source>
</evidence>
<proteinExistence type="predicted"/>
<accession>A0ABU6S7Y0</accession>
<dbReference type="Pfam" id="PF26130">
    <property type="entry name" value="PB1-like"/>
    <property type="match status" value="1"/>
</dbReference>
<keyword evidence="4" id="KW-1185">Reference proteome</keyword>
<dbReference type="InterPro" id="IPR058594">
    <property type="entry name" value="PB1-like_dom_pln"/>
</dbReference>
<evidence type="ECO:0000313" key="4">
    <source>
        <dbReference type="Proteomes" id="UP001341840"/>
    </source>
</evidence>
<name>A0ABU6S7Y0_9FABA</name>
<evidence type="ECO:0000256" key="1">
    <source>
        <dbReference type="SAM" id="MobiDB-lite"/>
    </source>
</evidence>